<protein>
    <recommendedName>
        <fullName evidence="6">Lantibiotic</fullName>
    </recommendedName>
</protein>
<reference evidence="7" key="2">
    <citation type="submission" date="2017-02" db="EMBL/GenBank/DDBJ databases">
        <title>Diversity of integrative and conjugative elements of Streptococcus salivarius and their intra- and interspecies transfer.</title>
        <authorList>
            <person name="Dahmane N."/>
            <person name="Libante V."/>
            <person name="Charron-Bourgoin F."/>
            <person name="Guedon E."/>
            <person name="Guedon G."/>
            <person name="Leblond-Bourget N."/>
            <person name="Payot S."/>
        </authorList>
    </citation>
    <scope>NUCLEOTIDE SEQUENCE</scope>
    <source>
        <strain evidence="7">L22</strain>
    </source>
</reference>
<organism evidence="7">
    <name type="scientific">Streptococcus salivarius</name>
    <dbReference type="NCBI Taxonomy" id="1304"/>
    <lineage>
        <taxon>Bacteria</taxon>
        <taxon>Bacillati</taxon>
        <taxon>Bacillota</taxon>
        <taxon>Bacilli</taxon>
        <taxon>Lactobacillales</taxon>
        <taxon>Streptococcaceae</taxon>
        <taxon>Streptococcus</taxon>
    </lineage>
</organism>
<dbReference type="AlphaFoldDB" id="A0A1R3T567"/>
<keyword evidence="2 6" id="KW-0929">Antimicrobial</keyword>
<dbReference type="GO" id="GO:0005102">
    <property type="term" value="F:signaling receptor binding"/>
    <property type="evidence" value="ECO:0007669"/>
    <property type="project" value="UniProtKB-KW"/>
</dbReference>
<evidence type="ECO:0000256" key="6">
    <source>
        <dbReference type="RuleBase" id="RU362078"/>
    </source>
</evidence>
<gene>
    <name evidence="7" type="primary">slvD</name>
</gene>
<dbReference type="EMBL" id="LT622831">
    <property type="protein sequence ID" value="SCW20807.1"/>
    <property type="molecule type" value="Genomic_DNA"/>
</dbReference>
<comment type="function">
    <text evidence="6">Lanthionine-containing peptide antibiotic (lantibiotic) active on Gram-positive bacteria. The bactericidal activity of lantibiotics is based on depolarization of energized bacterial cytoplasmic membranes, initiated by the formation of aqueous transmembrane pores.</text>
</comment>
<dbReference type="GO" id="GO:0005576">
    <property type="term" value="C:extracellular region"/>
    <property type="evidence" value="ECO:0007669"/>
    <property type="project" value="InterPro"/>
</dbReference>
<comment type="PTM">
    <text evidence="6">Maturation of lantibiotics involves the enzymatic conversion of Thr, and Ser into dehydrated AA and the formation of thioether bonds with cysteine. This is followed by membrane translocation and cleavage of the modified precursor.</text>
</comment>
<evidence type="ECO:0000256" key="4">
    <source>
        <dbReference type="ARBA" id="ARBA00023022"/>
    </source>
</evidence>
<reference evidence="7" key="1">
    <citation type="submission" date="2016-08" db="EMBL/GenBank/DDBJ databases">
        <authorList>
            <person name="Seilhamer J.J."/>
        </authorList>
    </citation>
    <scope>NUCLEOTIDE SEQUENCE</scope>
    <source>
        <strain evidence="7">L22</strain>
    </source>
</reference>
<evidence type="ECO:0000256" key="3">
    <source>
        <dbReference type="ARBA" id="ARBA00022789"/>
    </source>
</evidence>
<dbReference type="PRINTS" id="PR00324">
    <property type="entry name" value="NISIN"/>
</dbReference>
<keyword evidence="4 6" id="KW-0044">Antibiotic</keyword>
<sequence>MSTKDFNLDLVEVSKSNTGASARITSYSLCTPGCITGVLMGCQFQSAGCNVHVHVSK</sequence>
<evidence type="ECO:0000313" key="7">
    <source>
        <dbReference type="EMBL" id="SCW20807.1"/>
    </source>
</evidence>
<dbReference type="RefSeq" id="WP_175063860.1">
    <property type="nucleotide sequence ID" value="NZ_LR793265.1"/>
</dbReference>
<evidence type="ECO:0000256" key="5">
    <source>
        <dbReference type="ARBA" id="ARBA00023048"/>
    </source>
</evidence>
<keyword evidence="3 6" id="KW-0425">Lantibiotic</keyword>
<dbReference type="GO" id="GO:0042742">
    <property type="term" value="P:defense response to bacterium"/>
    <property type="evidence" value="ECO:0007669"/>
    <property type="project" value="UniProtKB-UniRule"/>
</dbReference>
<proteinExistence type="inferred from homology"/>
<evidence type="ECO:0000256" key="1">
    <source>
        <dbReference type="ARBA" id="ARBA00009379"/>
    </source>
</evidence>
<evidence type="ECO:0000256" key="2">
    <source>
        <dbReference type="ARBA" id="ARBA00022529"/>
    </source>
</evidence>
<dbReference type="NCBIfam" id="TIGR03731">
    <property type="entry name" value="lantibio_gallid"/>
    <property type="match status" value="1"/>
</dbReference>
<comment type="similarity">
    <text evidence="1 6">Belongs to the type A lantibiotic family.</text>
</comment>
<accession>A0A1R3T567</accession>
<name>A0A1R3T567_STRSL</name>
<dbReference type="InterPro" id="IPR006079">
    <property type="entry name" value="Lantibiotic_typ-A_Bacillales"/>
</dbReference>
<dbReference type="GO" id="GO:0031640">
    <property type="term" value="P:killing of cells of another organism"/>
    <property type="evidence" value="ECO:0007669"/>
    <property type="project" value="UniProtKB-UniRule"/>
</dbReference>
<keyword evidence="5 6" id="KW-0078">Bacteriocin</keyword>
<dbReference type="Pfam" id="PF02052">
    <property type="entry name" value="Gallidermin"/>
    <property type="match status" value="1"/>
</dbReference>